<keyword evidence="6 10" id="KW-1133">Transmembrane helix</keyword>
<evidence type="ECO:0000256" key="7">
    <source>
        <dbReference type="ARBA" id="ARBA00023136"/>
    </source>
</evidence>
<name>A0ABY4SWN0_9ENTR</name>
<gene>
    <name evidence="12" type="primary">tolQ</name>
    <name evidence="12" type="ORF">M9405_01600</name>
</gene>
<keyword evidence="9" id="KW-0653">Protein transport</keyword>
<organism evidence="12 13">
    <name type="scientific">Candidatus Blochmannia ocreatus</name>
    <name type="common">nom. nud.</name>
    <dbReference type="NCBI Taxonomy" id="251538"/>
    <lineage>
        <taxon>Bacteria</taxon>
        <taxon>Pseudomonadati</taxon>
        <taxon>Pseudomonadota</taxon>
        <taxon>Gammaproteobacteria</taxon>
        <taxon>Enterobacterales</taxon>
        <taxon>Enterobacteriaceae</taxon>
        <taxon>ant endosymbionts</taxon>
        <taxon>Candidatus Blochmanniella</taxon>
    </lineage>
</organism>
<proteinExistence type="inferred from homology"/>
<feature type="transmembrane region" description="Helical" evidence="10">
    <location>
        <begin position="12"/>
        <end position="37"/>
    </location>
</feature>
<evidence type="ECO:0000256" key="3">
    <source>
        <dbReference type="ARBA" id="ARBA00022519"/>
    </source>
</evidence>
<comment type="subcellular location">
    <subcellularLocation>
        <location evidence="1">Cell membrane</location>
        <topology evidence="1">Multi-pass membrane protein</topology>
    </subcellularLocation>
    <subcellularLocation>
        <location evidence="9">Membrane</location>
        <topology evidence="9">Multi-pass membrane protein</topology>
    </subcellularLocation>
</comment>
<keyword evidence="3" id="KW-0997">Cell inner membrane</keyword>
<keyword evidence="7 10" id="KW-0472">Membrane</keyword>
<feature type="transmembrane region" description="Helical" evidence="10">
    <location>
        <begin position="136"/>
        <end position="157"/>
    </location>
</feature>
<evidence type="ECO:0000256" key="4">
    <source>
        <dbReference type="ARBA" id="ARBA00022618"/>
    </source>
</evidence>
<reference evidence="12" key="1">
    <citation type="submission" date="2022-05" db="EMBL/GenBank/DDBJ databases">
        <title>Impact of host demography and evolutionary history on endosymbiont molecular evolution: a test in carpenter ants (Genus Camponotus) and their Blochmannia endosymbionts.</title>
        <authorList>
            <person name="Manthey J.D."/>
            <person name="Giron J.C."/>
            <person name="Hruska J.P."/>
        </authorList>
    </citation>
    <scope>NUCLEOTIDE SEQUENCE</scope>
    <source>
        <strain evidence="12">C-006</strain>
    </source>
</reference>
<evidence type="ECO:0000259" key="11">
    <source>
        <dbReference type="Pfam" id="PF01618"/>
    </source>
</evidence>
<dbReference type="InterPro" id="IPR014163">
    <property type="entry name" value="Tol-Pal_TolQ"/>
</dbReference>
<sequence>MNIFNLFLKTNILVQISILILIIFSILSWSIIFHRIFIIKIAEKKSKIFRKKFWSEINLSSLYQTTITHQNTLNGIEHIFYTGFKEFSTLYPMKICSPEVIMTRTLDTMRTTVNIELKTLENNIPLIGTIGSISPYFGLFGTILGIMHIFIELGSISNNTSNQIVHIQIIAPGISEALISTAIGLFVAIPAVMAFNYLTTKINNLEQNYDNFIQEFITMLYHQFFFNTKITQNQEYIHAETKYQK</sequence>
<keyword evidence="13" id="KW-1185">Reference proteome</keyword>
<keyword evidence="8" id="KW-0131">Cell cycle</keyword>
<dbReference type="EMBL" id="CP097762">
    <property type="protein sequence ID" value="URJ25395.1"/>
    <property type="molecule type" value="Genomic_DNA"/>
</dbReference>
<dbReference type="PANTHER" id="PTHR30625:SF3">
    <property type="entry name" value="TOL-PAL SYSTEM PROTEIN TOLQ"/>
    <property type="match status" value="1"/>
</dbReference>
<evidence type="ECO:0000313" key="13">
    <source>
        <dbReference type="Proteomes" id="UP001056834"/>
    </source>
</evidence>
<evidence type="ECO:0000256" key="10">
    <source>
        <dbReference type="SAM" id="Phobius"/>
    </source>
</evidence>
<dbReference type="Proteomes" id="UP001056834">
    <property type="component" value="Chromosome"/>
</dbReference>
<evidence type="ECO:0000313" key="12">
    <source>
        <dbReference type="EMBL" id="URJ25395.1"/>
    </source>
</evidence>
<keyword evidence="9" id="KW-0813">Transport</keyword>
<evidence type="ECO:0000256" key="9">
    <source>
        <dbReference type="RuleBase" id="RU004057"/>
    </source>
</evidence>
<evidence type="ECO:0000256" key="2">
    <source>
        <dbReference type="ARBA" id="ARBA00022475"/>
    </source>
</evidence>
<evidence type="ECO:0000256" key="6">
    <source>
        <dbReference type="ARBA" id="ARBA00022989"/>
    </source>
</evidence>
<dbReference type="InterPro" id="IPR050790">
    <property type="entry name" value="ExbB/TolQ_transport"/>
</dbReference>
<dbReference type="RefSeq" id="WP_250223526.1">
    <property type="nucleotide sequence ID" value="NZ_CP097762.1"/>
</dbReference>
<evidence type="ECO:0000256" key="5">
    <source>
        <dbReference type="ARBA" id="ARBA00022692"/>
    </source>
</evidence>
<keyword evidence="4" id="KW-0132">Cell division</keyword>
<dbReference type="Pfam" id="PF01618">
    <property type="entry name" value="MotA_ExbB"/>
    <property type="match status" value="1"/>
</dbReference>
<comment type="similarity">
    <text evidence="9">Belongs to the exbB/tolQ family.</text>
</comment>
<feature type="domain" description="MotA/TolQ/ExbB proton channel" evidence="11">
    <location>
        <begin position="75"/>
        <end position="210"/>
    </location>
</feature>
<dbReference type="InterPro" id="IPR002898">
    <property type="entry name" value="MotA_ExbB_proton_chnl"/>
</dbReference>
<dbReference type="NCBIfam" id="TIGR02796">
    <property type="entry name" value="tolQ"/>
    <property type="match status" value="1"/>
</dbReference>
<dbReference type="PANTHER" id="PTHR30625">
    <property type="entry name" value="PROTEIN TOLQ"/>
    <property type="match status" value="1"/>
</dbReference>
<protein>
    <submittedName>
        <fullName evidence="12">Protein TolQ</fullName>
    </submittedName>
</protein>
<keyword evidence="2" id="KW-1003">Cell membrane</keyword>
<keyword evidence="5 10" id="KW-0812">Transmembrane</keyword>
<feature type="transmembrane region" description="Helical" evidence="10">
    <location>
        <begin position="177"/>
        <end position="198"/>
    </location>
</feature>
<evidence type="ECO:0000256" key="8">
    <source>
        <dbReference type="ARBA" id="ARBA00023306"/>
    </source>
</evidence>
<accession>A0ABY4SWN0</accession>
<evidence type="ECO:0000256" key="1">
    <source>
        <dbReference type="ARBA" id="ARBA00004651"/>
    </source>
</evidence>